<evidence type="ECO:0000313" key="2">
    <source>
        <dbReference type="EMBL" id="EFN64528.1"/>
    </source>
</evidence>
<sequence>MSDINSCTDEDRQKLCKKSRKIRAAKMHDSSSYEYTNDESDSEQAILSDLPKPPIKNVYKETSTKTTRVCKNNTIKYSKIADTKLEQESTASYNFNNIEEVDFPSQSSFAISEYSDYENVVRRSPNLDLNSSQDSQCIVNVNPEPERRHDINKCVFPRCDNHEPERRHARGDVKKCVIPRCDTSLPSLNLNSKRDQTVNTIDSAGY</sequence>
<proteinExistence type="predicted"/>
<reference evidence="2 3" key="1">
    <citation type="journal article" date="2010" name="Science">
        <title>Genomic comparison of the ants Camponotus floridanus and Harpegnathos saltator.</title>
        <authorList>
            <person name="Bonasio R."/>
            <person name="Zhang G."/>
            <person name="Ye C."/>
            <person name="Mutti N.S."/>
            <person name="Fang X."/>
            <person name="Qin N."/>
            <person name="Donahue G."/>
            <person name="Yang P."/>
            <person name="Li Q."/>
            <person name="Li C."/>
            <person name="Zhang P."/>
            <person name="Huang Z."/>
            <person name="Berger S.L."/>
            <person name="Reinberg D."/>
            <person name="Wang J."/>
            <person name="Liebig J."/>
        </authorList>
    </citation>
    <scope>NUCLEOTIDE SEQUENCE [LARGE SCALE GENOMIC DNA]</scope>
    <source>
        <strain evidence="3">C129</strain>
    </source>
</reference>
<feature type="region of interest" description="Disordered" evidence="1">
    <location>
        <begin position="27"/>
        <end position="50"/>
    </location>
</feature>
<organism evidence="3">
    <name type="scientific">Camponotus floridanus</name>
    <name type="common">Florida carpenter ant</name>
    <dbReference type="NCBI Taxonomy" id="104421"/>
    <lineage>
        <taxon>Eukaryota</taxon>
        <taxon>Metazoa</taxon>
        <taxon>Ecdysozoa</taxon>
        <taxon>Arthropoda</taxon>
        <taxon>Hexapoda</taxon>
        <taxon>Insecta</taxon>
        <taxon>Pterygota</taxon>
        <taxon>Neoptera</taxon>
        <taxon>Endopterygota</taxon>
        <taxon>Hymenoptera</taxon>
        <taxon>Apocrita</taxon>
        <taxon>Aculeata</taxon>
        <taxon>Formicoidea</taxon>
        <taxon>Formicidae</taxon>
        <taxon>Formicinae</taxon>
        <taxon>Camponotus</taxon>
    </lineage>
</organism>
<name>E2APW3_CAMFO</name>
<dbReference type="OrthoDB" id="7549170at2759"/>
<gene>
    <name evidence="2" type="ORF">EAG_04073</name>
</gene>
<accession>E2APW3</accession>
<dbReference type="AlphaFoldDB" id="E2APW3"/>
<evidence type="ECO:0000313" key="3">
    <source>
        <dbReference type="Proteomes" id="UP000000311"/>
    </source>
</evidence>
<dbReference type="Proteomes" id="UP000000311">
    <property type="component" value="Unassembled WGS sequence"/>
</dbReference>
<keyword evidence="3" id="KW-1185">Reference proteome</keyword>
<dbReference type="EMBL" id="GL441610">
    <property type="protein sequence ID" value="EFN64528.1"/>
    <property type="molecule type" value="Genomic_DNA"/>
</dbReference>
<evidence type="ECO:0000256" key="1">
    <source>
        <dbReference type="SAM" id="MobiDB-lite"/>
    </source>
</evidence>
<dbReference type="InParanoid" id="E2APW3"/>
<protein>
    <submittedName>
        <fullName evidence="2">Uncharacterized protein</fullName>
    </submittedName>
</protein>